<feature type="compositionally biased region" description="Basic residues" evidence="8">
    <location>
        <begin position="1806"/>
        <end position="1815"/>
    </location>
</feature>
<dbReference type="InterPro" id="IPR036116">
    <property type="entry name" value="FN3_sf"/>
</dbReference>
<organism evidence="12 13">
    <name type="scientific">Takifugu bimaculatus</name>
    <dbReference type="NCBI Taxonomy" id="433685"/>
    <lineage>
        <taxon>Eukaryota</taxon>
        <taxon>Metazoa</taxon>
        <taxon>Chordata</taxon>
        <taxon>Craniata</taxon>
        <taxon>Vertebrata</taxon>
        <taxon>Euteleostomi</taxon>
        <taxon>Actinopterygii</taxon>
        <taxon>Neopterygii</taxon>
        <taxon>Teleostei</taxon>
        <taxon>Neoteleostei</taxon>
        <taxon>Acanthomorphata</taxon>
        <taxon>Eupercaria</taxon>
        <taxon>Tetraodontiformes</taxon>
        <taxon>Tetradontoidea</taxon>
        <taxon>Tetraodontidae</taxon>
        <taxon>Takifugu</taxon>
    </lineage>
</organism>
<feature type="compositionally biased region" description="Basic and acidic residues" evidence="8">
    <location>
        <begin position="1520"/>
        <end position="1548"/>
    </location>
</feature>
<comment type="subcellular location">
    <subcellularLocation>
        <location evidence="1">Secreted</location>
        <location evidence="1">Extracellular space</location>
        <location evidence="1">Extracellular matrix</location>
    </subcellularLocation>
</comment>
<feature type="domain" description="VWFA" evidence="10">
    <location>
        <begin position="34"/>
        <end position="208"/>
    </location>
</feature>
<dbReference type="SUPFAM" id="SSF53300">
    <property type="entry name" value="vWA-like"/>
    <property type="match status" value="2"/>
</dbReference>
<feature type="compositionally biased region" description="Basic and acidic residues" evidence="8">
    <location>
        <begin position="1454"/>
        <end position="1463"/>
    </location>
</feature>
<feature type="compositionally biased region" description="Basic and acidic residues" evidence="8">
    <location>
        <begin position="1141"/>
        <end position="1165"/>
    </location>
</feature>
<dbReference type="PANTHER" id="PTHR24020">
    <property type="entry name" value="COLLAGEN ALPHA"/>
    <property type="match status" value="1"/>
</dbReference>
<dbReference type="PROSITE" id="PS50234">
    <property type="entry name" value="VWFA"/>
    <property type="match status" value="2"/>
</dbReference>
<feature type="region of interest" description="Disordered" evidence="8">
    <location>
        <begin position="961"/>
        <end position="1568"/>
    </location>
</feature>
<feature type="compositionally biased region" description="Low complexity" evidence="8">
    <location>
        <begin position="1113"/>
        <end position="1127"/>
    </location>
</feature>
<evidence type="ECO:0000313" key="12">
    <source>
        <dbReference type="EMBL" id="TNM91348.1"/>
    </source>
</evidence>
<evidence type="ECO:0008006" key="14">
    <source>
        <dbReference type="Google" id="ProtNLM"/>
    </source>
</evidence>
<keyword evidence="3" id="KW-0272">Extracellular matrix</keyword>
<feature type="compositionally biased region" description="Basic and acidic residues" evidence="8">
    <location>
        <begin position="1242"/>
        <end position="1252"/>
    </location>
</feature>
<evidence type="ECO:0000256" key="8">
    <source>
        <dbReference type="SAM" id="MobiDB-lite"/>
    </source>
</evidence>
<keyword evidence="7" id="KW-0325">Glycoprotein</keyword>
<evidence type="ECO:0000313" key="13">
    <source>
        <dbReference type="Proteomes" id="UP000516260"/>
    </source>
</evidence>
<dbReference type="CDD" id="cd01472">
    <property type="entry name" value="vWA_collagen"/>
    <property type="match status" value="1"/>
</dbReference>
<feature type="compositionally biased region" description="Acidic residues" evidence="8">
    <location>
        <begin position="1822"/>
        <end position="1839"/>
    </location>
</feature>
<dbReference type="SMART" id="SM00327">
    <property type="entry name" value="VWA"/>
    <property type="match status" value="2"/>
</dbReference>
<feature type="compositionally biased region" description="Basic and acidic residues" evidence="8">
    <location>
        <begin position="1990"/>
        <end position="1999"/>
    </location>
</feature>
<keyword evidence="5" id="KW-0677">Repeat</keyword>
<dbReference type="PANTHER" id="PTHR24020:SF88">
    <property type="entry name" value="COLLAGEN ALPHA-1(VII) CHAIN"/>
    <property type="match status" value="1"/>
</dbReference>
<dbReference type="Pfam" id="PF01391">
    <property type="entry name" value="Collagen"/>
    <property type="match status" value="5"/>
</dbReference>
<dbReference type="InterPro" id="IPR050525">
    <property type="entry name" value="ECM_Assembly_Org"/>
</dbReference>
<dbReference type="PROSITE" id="PS50853">
    <property type="entry name" value="FN3"/>
    <property type="match status" value="3"/>
</dbReference>
<feature type="domain" description="VWFA" evidence="10">
    <location>
        <begin position="767"/>
        <end position="944"/>
    </location>
</feature>
<dbReference type="Pfam" id="PF00092">
    <property type="entry name" value="VWA"/>
    <property type="match status" value="2"/>
</dbReference>
<feature type="signal peptide" evidence="9">
    <location>
        <begin position="1"/>
        <end position="21"/>
    </location>
</feature>
<evidence type="ECO:0000259" key="10">
    <source>
        <dbReference type="PROSITE" id="PS50234"/>
    </source>
</evidence>
<feature type="compositionally biased region" description="Gly residues" evidence="8">
    <location>
        <begin position="1508"/>
        <end position="1519"/>
    </location>
</feature>
<evidence type="ECO:0000256" key="4">
    <source>
        <dbReference type="ARBA" id="ARBA00022729"/>
    </source>
</evidence>
<feature type="domain" description="Fibronectin type-III" evidence="11">
    <location>
        <begin position="533"/>
        <end position="621"/>
    </location>
</feature>
<dbReference type="SUPFAM" id="SSF49265">
    <property type="entry name" value="Fibronectin type III"/>
    <property type="match status" value="3"/>
</dbReference>
<feature type="compositionally biased region" description="Basic and acidic residues" evidence="8">
    <location>
        <begin position="737"/>
        <end position="748"/>
    </location>
</feature>
<evidence type="ECO:0000259" key="11">
    <source>
        <dbReference type="PROSITE" id="PS50853"/>
    </source>
</evidence>
<dbReference type="Proteomes" id="UP000516260">
    <property type="component" value="Chromosome 22"/>
</dbReference>
<feature type="domain" description="Fibronectin type-III" evidence="11">
    <location>
        <begin position="235"/>
        <end position="329"/>
    </location>
</feature>
<dbReference type="Gene3D" id="3.40.50.410">
    <property type="entry name" value="von Willebrand factor, type A domain"/>
    <property type="match status" value="2"/>
</dbReference>
<feature type="compositionally biased region" description="Basic and acidic residues" evidence="8">
    <location>
        <begin position="1932"/>
        <end position="1964"/>
    </location>
</feature>
<dbReference type="CDD" id="cd00063">
    <property type="entry name" value="FN3"/>
    <property type="match status" value="4"/>
</dbReference>
<dbReference type="FunFam" id="3.40.50.410:FF:000004">
    <property type="entry name" value="collagen alpha-6(VI) chain"/>
    <property type="match status" value="1"/>
</dbReference>
<dbReference type="InterPro" id="IPR036465">
    <property type="entry name" value="vWFA_dom_sf"/>
</dbReference>
<name>A0A4Z2BHZ7_9TELE</name>
<feature type="domain" description="Fibronectin type-III" evidence="11">
    <location>
        <begin position="622"/>
        <end position="710"/>
    </location>
</feature>
<dbReference type="InterPro" id="IPR013783">
    <property type="entry name" value="Ig-like_fold"/>
</dbReference>
<keyword evidence="2" id="KW-0964">Secreted</keyword>
<keyword evidence="13" id="KW-1185">Reference proteome</keyword>
<dbReference type="InterPro" id="IPR002035">
    <property type="entry name" value="VWF_A"/>
</dbReference>
<dbReference type="EMBL" id="SWLE01000015">
    <property type="protein sequence ID" value="TNM91348.1"/>
    <property type="molecule type" value="Genomic_DNA"/>
</dbReference>
<feature type="chain" id="PRO_5021502833" description="Collagen alpha-1(VII) chain-like" evidence="9">
    <location>
        <begin position="22"/>
        <end position="2228"/>
    </location>
</feature>
<dbReference type="SMART" id="SM00060">
    <property type="entry name" value="FN3"/>
    <property type="match status" value="5"/>
</dbReference>
<comment type="caution">
    <text evidence="12">The sequence shown here is derived from an EMBL/GenBank/DDBJ whole genome shotgun (WGS) entry which is preliminary data.</text>
</comment>
<feature type="compositionally biased region" description="Low complexity" evidence="8">
    <location>
        <begin position="1264"/>
        <end position="1275"/>
    </location>
</feature>
<feature type="region of interest" description="Disordered" evidence="8">
    <location>
        <begin position="706"/>
        <end position="748"/>
    </location>
</feature>
<dbReference type="InterPro" id="IPR003961">
    <property type="entry name" value="FN3_dom"/>
</dbReference>
<proteinExistence type="predicted"/>
<reference evidence="12 13" key="1">
    <citation type="submission" date="2019-04" db="EMBL/GenBank/DDBJ databases">
        <title>The sequence and de novo assembly of Takifugu bimaculatus genome using PacBio and Hi-C technologies.</title>
        <authorList>
            <person name="Xu P."/>
            <person name="Liu B."/>
            <person name="Zhou Z."/>
        </authorList>
    </citation>
    <scope>NUCLEOTIDE SEQUENCE [LARGE SCALE GENOMIC DNA]</scope>
    <source>
        <strain evidence="12">TB-2018</strain>
        <tissue evidence="12">Muscle</tissue>
    </source>
</reference>
<dbReference type="GO" id="GO:0007155">
    <property type="term" value="P:cell adhesion"/>
    <property type="evidence" value="ECO:0007669"/>
    <property type="project" value="UniProtKB-KW"/>
</dbReference>
<evidence type="ECO:0000256" key="7">
    <source>
        <dbReference type="ARBA" id="ARBA00023180"/>
    </source>
</evidence>
<sequence length="2228" mass="237539">MGHSYVWIVLLSLSFSQQSIAAQPEACRTVAQADIVFLVDESWSVGPSSFSHVKDFVSAIITSFKDSVVGSEGVRFGVTVFGDVPKMRIALTDYSSLEEVLRAIRDLPYEGRSRRIGDALAFLVHQVFSPAISRDHTPKIAVLITNGRSDDPVEAAARLVADNGISLFAVGVGGADESELRRIVSEPREEHLLLGTHYSALENILARLSRRVCITASEPPRPVKISPTVQVRVVGPRDLQVSEVGHSSLRLTWSHATSNVRGYRLLVTPLGTKGHLQQRQLELQADVSTTVVTDLSPKTEYSLTVYAVYPGSIGDSATVSAQTIKLVPVKKFLVQNATTDTVQARWTSVKGATGYRLTWQSSDGHIENINLGEAFNFYMIQGLSPGTEYTITINPIFGDTEGSITTANIKTCKTHARKELALNGSTTEYHLKNVAHDTEYVLTLYVLFGSVVGPGVSATFKTPPLGFVSNFKGEPNLSSPTWTAAFTRHRIGSLNPKSPYDITIRAVYSNSEGPESSLSQLTAAVSDTEPVPRVKEVKVVDVGINSITLSWKNTPGASGYKVSWIPFLGGEQKSHVVSGASHSFTIDNLRESSAYKVQLSAMVGKREGSPVLVTARTLDLPKVNSFAALNTTHSSVTLSWTPVTGVSGYLLTWRHISVLETKSQKLGPSFTVHKITDLLHDRTYIFTIRPLYGEVEGPISTVYQKIGPPSIRPQRQSPNPGQHRSLVVSHGSLSPEEEGRRQTDRPHPEWWRQQLNKDQCVDRAKQTVVFLVDESSSIGPNNFVKIKDFIFRVATYFPAIGPQTTQIAVVHYSDDPRIEFRLNDFKDRNSVLRALRGLRYVGGNTRTGKGISYVVEELFQESLGMRPEAAHVLVLITDGRAQDNVVPPSRIARALGVSVLAVGVSNADIEELHRIAAPAGYKNIFYSPTFDDFPSVERDFISSLCSEELLSEFKVESSLLDAPTESPDELLQPQGPVSLPVREGPKRGKGGPMQQFVGLQGDGFGLGSLRFRQKGGPYDPFDSFKGQPGERGPPGTDGVPGLPGRPGRTGPPGPGGQRGLPGTPGDLGQPGIPGSKGQRGERGEPGYVIASPGANFVPGRKGEQGPSGPQGPPGVAGANGPPGLPGQLGPPGLPGLSVKGDPGDPGEKGLRGKPGVKGDKGELGRDGIAGLPGPIGIDGVPGSPGQRGEKGANGLGIQGIQGPRGEPGEKGNIGFMGPVGPKGDRGEQGTPGIIGPRGKKGLKGEQGDKGEQGEMGPKGPPGPTGLTGPLGLKGDTGPRGPPGDPAKGILGPAGKKGARGDVGPVGAAGPMGMKGEQGDKGEKGSPGFGIPGQRGPKGENGERGNVGLSGKPGPKGQEGSKGDKGSPGSPGNPGEPGLRGKDGMSGIKGDQGIKGEQGPPGEAGERGIRGLLGLPGDPGEKGNLGKTGPQGADGKKGDKGEPAGAEHAALTRGVKGERGEPGVKGEAGLPGPRGPEGRPGPPGASVAGLVRNGLDGLPGKPGMKGEQGQKGGPGQGRPGIDGKRGQPGQDGERGPKGEIGKKGERGEAGADGNKGEPGPPGLPGKQVLVTPEGATLDDIRQAFPIPMGPPGATGAPGLKGDKGEMGLRGDKGDVGTPGKSIEMKDIEMMFEAYGIRLSLLKALIDRLLQDGTEDSLGARKTKETAETRTSNVISEYASSGKFHVGGQQLSELHATEGYGLEGQLPLPFGPAAAAPTLQPPITQNAEQHLDGGEFNRSSFKDSANGDRDRASLNVIGSTSNPPFTRETVSELPETLAETVLLSPEVSLEKGQKKKNRERGKGNRNNGRPKRQRQRLTSKEDKQDEEEEEEEEEYEYEDETGNPGEEASTSHHFTASPDRGSDFFLNVTAPVPLPLITTNGEDQVPHASVRVKKSASRSSSRRFMPGAPGGRNDLNQGENQKKPNLQLRRQRQEKRDAEADMDKEGEPGTHTEGVVEERGVGKEPGADPVYEQEETSGEDEGQPEEGGGGEEMERQREEWERKRVEMERRRHHCHNVLSDSDSHGMNCATRVKLEKKAKRENRAWVTGVQKARLDLRDRRVNQDNQDLQVLRASRGSQVSRVSMAPPAPKVPRVTEERWEEKVSGGKEGRTGHLDLQDLEEQQDLKGTVFLESLDLKAWLVFQAERVREDSVASKTRFTSTHVPRKRLRQRRGANGGRNFDSFSHPETANLIYCEASPACVVAIESEPPLNAMAFVFRDQRLERSPVKRH</sequence>
<evidence type="ECO:0000256" key="3">
    <source>
        <dbReference type="ARBA" id="ARBA00022530"/>
    </source>
</evidence>
<feature type="compositionally biased region" description="Acidic residues" evidence="8">
    <location>
        <begin position="1969"/>
        <end position="1989"/>
    </location>
</feature>
<keyword evidence="4 9" id="KW-0732">Signal</keyword>
<evidence type="ECO:0000256" key="5">
    <source>
        <dbReference type="ARBA" id="ARBA00022737"/>
    </source>
</evidence>
<evidence type="ECO:0000256" key="1">
    <source>
        <dbReference type="ARBA" id="ARBA00004498"/>
    </source>
</evidence>
<dbReference type="Pfam" id="PF00041">
    <property type="entry name" value="fn3"/>
    <property type="match status" value="3"/>
</dbReference>
<feature type="region of interest" description="Disordered" evidence="8">
    <location>
        <begin position="1727"/>
        <end position="1999"/>
    </location>
</feature>
<protein>
    <recommendedName>
        <fullName evidence="14">Collagen alpha-1(VII) chain-like</fullName>
    </recommendedName>
</protein>
<dbReference type="InterPro" id="IPR008160">
    <property type="entry name" value="Collagen"/>
</dbReference>
<dbReference type="PRINTS" id="PR00453">
    <property type="entry name" value="VWFADOMAIN"/>
</dbReference>
<accession>A0A4Z2BHZ7</accession>
<feature type="compositionally biased region" description="Polar residues" evidence="8">
    <location>
        <begin position="713"/>
        <end position="722"/>
    </location>
</feature>
<keyword evidence="6" id="KW-0130">Cell adhesion</keyword>
<dbReference type="Gene3D" id="2.60.40.10">
    <property type="entry name" value="Immunoglobulins"/>
    <property type="match status" value="4"/>
</dbReference>
<evidence type="ECO:0000256" key="6">
    <source>
        <dbReference type="ARBA" id="ARBA00022889"/>
    </source>
</evidence>
<gene>
    <name evidence="12" type="ORF">fugu_019728</name>
</gene>
<evidence type="ECO:0000256" key="9">
    <source>
        <dbReference type="SAM" id="SignalP"/>
    </source>
</evidence>
<evidence type="ECO:0000256" key="2">
    <source>
        <dbReference type="ARBA" id="ARBA00022525"/>
    </source>
</evidence>